<dbReference type="InterPro" id="IPR036509">
    <property type="entry name" value="Met_Sox_Rdtase_MsrA_sf"/>
</dbReference>
<dbReference type="PANTHER" id="PTHR43774">
    <property type="entry name" value="PEPTIDE METHIONINE SULFOXIDE REDUCTASE"/>
    <property type="match status" value="1"/>
</dbReference>
<evidence type="ECO:0000256" key="2">
    <source>
        <dbReference type="ARBA" id="ARBA00047806"/>
    </source>
</evidence>
<dbReference type="PATRIC" id="fig|1184267.3.peg.509"/>
<evidence type="ECO:0000256" key="3">
    <source>
        <dbReference type="ARBA" id="ARBA00048782"/>
    </source>
</evidence>
<dbReference type="Gene3D" id="3.30.1060.10">
    <property type="entry name" value="Peptide methionine sulphoxide reductase MsrA"/>
    <property type="match status" value="1"/>
</dbReference>
<evidence type="ECO:0000313" key="7">
    <source>
        <dbReference type="Proteomes" id="UP000012040"/>
    </source>
</evidence>
<feature type="active site" evidence="4">
    <location>
        <position position="12"/>
    </location>
</feature>
<feature type="domain" description="Peptide methionine sulphoxide reductase MsrA" evidence="5">
    <location>
        <begin position="5"/>
        <end position="157"/>
    </location>
</feature>
<gene>
    <name evidence="4" type="primary">msrA</name>
    <name evidence="6" type="ORF">A11Q_501</name>
</gene>
<organism evidence="6 7">
    <name type="scientific">Pseudobdellovibrio exovorus JSS</name>
    <dbReference type="NCBI Taxonomy" id="1184267"/>
    <lineage>
        <taxon>Bacteria</taxon>
        <taxon>Pseudomonadati</taxon>
        <taxon>Bdellovibrionota</taxon>
        <taxon>Bdellovibrionia</taxon>
        <taxon>Bdellovibrionales</taxon>
        <taxon>Pseudobdellovibrionaceae</taxon>
        <taxon>Pseudobdellovibrio</taxon>
    </lineage>
</organism>
<dbReference type="Proteomes" id="UP000012040">
    <property type="component" value="Chromosome"/>
</dbReference>
<dbReference type="EC" id="1.8.4.11" evidence="4"/>
<dbReference type="Pfam" id="PF01625">
    <property type="entry name" value="PMSR"/>
    <property type="match status" value="1"/>
</dbReference>
<name>M4V9L7_9BACT</name>
<dbReference type="RefSeq" id="WP_015469211.1">
    <property type="nucleotide sequence ID" value="NC_020813.1"/>
</dbReference>
<dbReference type="AlphaFoldDB" id="M4V9L7"/>
<dbReference type="KEGG" id="bex:A11Q_501"/>
<dbReference type="GO" id="GO:0008113">
    <property type="term" value="F:peptide-methionine (S)-S-oxide reductase activity"/>
    <property type="evidence" value="ECO:0007669"/>
    <property type="project" value="UniProtKB-UniRule"/>
</dbReference>
<reference evidence="6 7" key="1">
    <citation type="journal article" date="2013" name="ISME J.">
        <title>By their genes ye shall know them: genomic signatures of predatory bacteria.</title>
        <authorList>
            <person name="Pasternak Z."/>
            <person name="Pietrokovski S."/>
            <person name="Rotem O."/>
            <person name="Gophna U."/>
            <person name="Lurie-Weinberger M.N."/>
            <person name="Jurkevitch E."/>
        </authorList>
    </citation>
    <scope>NUCLEOTIDE SEQUENCE [LARGE SCALE GENOMIC DNA]</scope>
    <source>
        <strain evidence="6 7">JSS</strain>
    </source>
</reference>
<dbReference type="PANTHER" id="PTHR43774:SF1">
    <property type="entry name" value="PEPTIDE METHIONINE SULFOXIDE REDUCTASE MSRA 2"/>
    <property type="match status" value="1"/>
</dbReference>
<comment type="catalytic activity">
    <reaction evidence="2 4">
        <text>L-methionyl-[protein] + [thioredoxin]-disulfide + H2O = L-methionyl-(S)-S-oxide-[protein] + [thioredoxin]-dithiol</text>
        <dbReference type="Rhea" id="RHEA:14217"/>
        <dbReference type="Rhea" id="RHEA-COMP:10698"/>
        <dbReference type="Rhea" id="RHEA-COMP:10700"/>
        <dbReference type="Rhea" id="RHEA-COMP:12313"/>
        <dbReference type="Rhea" id="RHEA-COMP:12315"/>
        <dbReference type="ChEBI" id="CHEBI:15377"/>
        <dbReference type="ChEBI" id="CHEBI:16044"/>
        <dbReference type="ChEBI" id="CHEBI:29950"/>
        <dbReference type="ChEBI" id="CHEBI:44120"/>
        <dbReference type="ChEBI" id="CHEBI:50058"/>
        <dbReference type="EC" id="1.8.4.11"/>
    </reaction>
</comment>
<dbReference type="SUPFAM" id="SSF55068">
    <property type="entry name" value="Peptide methionine sulfoxide reductase"/>
    <property type="match status" value="1"/>
</dbReference>
<keyword evidence="1 4" id="KW-0560">Oxidoreductase</keyword>
<dbReference type="eggNOG" id="COG0225">
    <property type="taxonomic scope" value="Bacteria"/>
</dbReference>
<evidence type="ECO:0000256" key="1">
    <source>
        <dbReference type="ARBA" id="ARBA00023002"/>
    </source>
</evidence>
<evidence type="ECO:0000259" key="5">
    <source>
        <dbReference type="Pfam" id="PF01625"/>
    </source>
</evidence>
<proteinExistence type="inferred from homology"/>
<dbReference type="STRING" id="1184267.A11Q_501"/>
<accession>M4V9L7</accession>
<dbReference type="EMBL" id="CP003537">
    <property type="protein sequence ID" value="AGH94721.1"/>
    <property type="molecule type" value="Genomic_DNA"/>
</dbReference>
<keyword evidence="7" id="KW-1185">Reference proteome</keyword>
<dbReference type="OrthoDB" id="5291837at2"/>
<evidence type="ECO:0000256" key="4">
    <source>
        <dbReference type="HAMAP-Rule" id="MF_01401"/>
    </source>
</evidence>
<comment type="similarity">
    <text evidence="4">Belongs to the MsrA Met sulfoxide reductase family.</text>
</comment>
<dbReference type="NCBIfam" id="TIGR00401">
    <property type="entry name" value="msrA"/>
    <property type="match status" value="1"/>
</dbReference>
<dbReference type="InterPro" id="IPR002569">
    <property type="entry name" value="Met_Sox_Rdtase_MsrA_dom"/>
</dbReference>
<dbReference type="GO" id="GO:0033744">
    <property type="term" value="F:L-methionine:thioredoxin-disulfide S-oxidoreductase activity"/>
    <property type="evidence" value="ECO:0007669"/>
    <property type="project" value="RHEA"/>
</dbReference>
<sequence length="162" mass="18664">MSVQKAVLAGGCFWGVEELLRSYKGVLNTEVGYCGGDEDEANYNMVKTGTTEHAEAILIEFDDSQLSFADLLRAFFKLHDPTTPNQQGNDIGRQYRSVIFYQNEEQRQMAEQVKAEVNQSGKWRRPVATEIVPAEPFYPAEEYHQDYLQKHPDGYTCHYWRD</sequence>
<comment type="function">
    <text evidence="4">Has an important function as a repair enzyme for proteins that have been inactivated by oxidation. Catalyzes the reversible oxidation-reduction of methionine sulfoxide in proteins to methionine.</text>
</comment>
<comment type="catalytic activity">
    <reaction evidence="3 4">
        <text>[thioredoxin]-disulfide + L-methionine + H2O = L-methionine (S)-S-oxide + [thioredoxin]-dithiol</text>
        <dbReference type="Rhea" id="RHEA:19993"/>
        <dbReference type="Rhea" id="RHEA-COMP:10698"/>
        <dbReference type="Rhea" id="RHEA-COMP:10700"/>
        <dbReference type="ChEBI" id="CHEBI:15377"/>
        <dbReference type="ChEBI" id="CHEBI:29950"/>
        <dbReference type="ChEBI" id="CHEBI:50058"/>
        <dbReference type="ChEBI" id="CHEBI:57844"/>
        <dbReference type="ChEBI" id="CHEBI:58772"/>
        <dbReference type="EC" id="1.8.4.11"/>
    </reaction>
</comment>
<protein>
    <recommendedName>
        <fullName evidence="4">Peptide methionine sulfoxide reductase MsrA</fullName>
        <shortName evidence="4">Protein-methionine-S-oxide reductase</shortName>
        <ecNumber evidence="4">1.8.4.11</ecNumber>
    </recommendedName>
    <alternativeName>
        <fullName evidence="4">Peptide-methionine (S)-S-oxide reductase</fullName>
        <shortName evidence="4">Peptide Met(O) reductase</shortName>
    </alternativeName>
</protein>
<evidence type="ECO:0000313" key="6">
    <source>
        <dbReference type="EMBL" id="AGH94721.1"/>
    </source>
</evidence>
<dbReference type="HAMAP" id="MF_01401">
    <property type="entry name" value="MsrA"/>
    <property type="match status" value="1"/>
</dbReference>
<dbReference type="HOGENOM" id="CLU_031040_10_2_7"/>